<reference evidence="5" key="1">
    <citation type="journal article" date="2008" name="J. Bacteriol.">
        <title>Genome sequence of the fish pathogen Renibacterium salmoninarum suggests reductive evolution away from an environmental Arthrobacter ancestor.</title>
        <authorList>
            <person name="Wiens G.D."/>
            <person name="Rockey D.D."/>
            <person name="Wu Z."/>
            <person name="Chang J."/>
            <person name="Levy R."/>
            <person name="Crane S."/>
            <person name="Chen D.S."/>
            <person name="Capri G.R."/>
            <person name="Burnett J.R."/>
            <person name="Sudheesh P.S."/>
            <person name="Schipma M.J."/>
            <person name="Burd H."/>
            <person name="Bhattacharyya A."/>
            <person name="Rhodes L.D."/>
            <person name="Kaul R."/>
            <person name="Strom M.S."/>
        </authorList>
    </citation>
    <scope>NUCLEOTIDE SEQUENCE [LARGE SCALE GENOMIC DNA]</scope>
    <source>
        <strain evidence="5">ATCC 33209 / DSM 20767 / JCM 11484 / NBRC 15589 / NCIMB 2235</strain>
    </source>
</reference>
<dbReference type="STRING" id="288705.RSal33209_1486"/>
<dbReference type="RefSeq" id="WP_012244903.1">
    <property type="nucleotide sequence ID" value="NC_010168.1"/>
</dbReference>
<accession>A9WNK4</accession>
<dbReference type="Gene3D" id="3.40.50.720">
    <property type="entry name" value="NAD(P)-binding Rossmann-like Domain"/>
    <property type="match status" value="1"/>
</dbReference>
<keyword evidence="2" id="KW-0560">Oxidoreductase</keyword>
<dbReference type="eggNOG" id="COG1028">
    <property type="taxonomic scope" value="Bacteria"/>
</dbReference>
<dbReference type="EMBL" id="CP000910">
    <property type="protein sequence ID" value="ABY23222.1"/>
    <property type="molecule type" value="Genomic_DNA"/>
</dbReference>
<feature type="region of interest" description="Disordered" evidence="3">
    <location>
        <begin position="131"/>
        <end position="162"/>
    </location>
</feature>
<gene>
    <name evidence="4" type="ordered locus">RSal33209_1486</name>
</gene>
<evidence type="ECO:0000313" key="5">
    <source>
        <dbReference type="Proteomes" id="UP000002007"/>
    </source>
</evidence>
<dbReference type="PRINTS" id="PR00081">
    <property type="entry name" value="GDHRDH"/>
</dbReference>
<keyword evidence="5" id="KW-1185">Reference proteome</keyword>
<feature type="compositionally biased region" description="Polar residues" evidence="3">
    <location>
        <begin position="133"/>
        <end position="162"/>
    </location>
</feature>
<dbReference type="PANTHER" id="PTHR24320">
    <property type="entry name" value="RETINOL DEHYDROGENASE"/>
    <property type="match status" value="1"/>
</dbReference>
<dbReference type="GO" id="GO:0016491">
    <property type="term" value="F:oxidoreductase activity"/>
    <property type="evidence" value="ECO:0007669"/>
    <property type="project" value="UniProtKB-KW"/>
</dbReference>
<proteinExistence type="inferred from homology"/>
<dbReference type="KEGG" id="rsa:RSal33209_1486"/>
<name>A9WNK4_RENSM</name>
<sequence length="162" mass="16592">MSGPGAYVVTGGSNGIGYFVSEQLARAGHQVIIAARNPERAQHAIEAIRARVPLAKVSFQQLDLGSLASVRRAAAELSDAGQLAAVIANAGVVHGHEAPSTADGYELFFGTNHLGHFALLAQLFPALKPSPGPESSTSAVCPTSVPNQLLANQGNSDGSPIT</sequence>
<evidence type="ECO:0000313" key="4">
    <source>
        <dbReference type="EMBL" id="ABY23222.1"/>
    </source>
</evidence>
<protein>
    <submittedName>
        <fullName evidence="4">Short chain dehydrogenase</fullName>
    </submittedName>
</protein>
<organism evidence="4 5">
    <name type="scientific">Renibacterium salmoninarum (strain ATCC 33209 / DSM 20767 / JCM 11484 / NBRC 15589 / NCIMB 2235)</name>
    <dbReference type="NCBI Taxonomy" id="288705"/>
    <lineage>
        <taxon>Bacteria</taxon>
        <taxon>Bacillati</taxon>
        <taxon>Actinomycetota</taxon>
        <taxon>Actinomycetes</taxon>
        <taxon>Micrococcales</taxon>
        <taxon>Micrococcaceae</taxon>
        <taxon>Renibacterium</taxon>
    </lineage>
</organism>
<dbReference type="HOGENOM" id="CLU_010194_44_9_11"/>
<dbReference type="Pfam" id="PF00106">
    <property type="entry name" value="adh_short"/>
    <property type="match status" value="1"/>
</dbReference>
<evidence type="ECO:0000256" key="3">
    <source>
        <dbReference type="SAM" id="MobiDB-lite"/>
    </source>
</evidence>
<dbReference type="Proteomes" id="UP000002007">
    <property type="component" value="Chromosome"/>
</dbReference>
<comment type="similarity">
    <text evidence="1">Belongs to the short-chain dehydrogenases/reductases (SDR) family.</text>
</comment>
<evidence type="ECO:0000256" key="1">
    <source>
        <dbReference type="ARBA" id="ARBA00006484"/>
    </source>
</evidence>
<dbReference type="SUPFAM" id="SSF51735">
    <property type="entry name" value="NAD(P)-binding Rossmann-fold domains"/>
    <property type="match status" value="1"/>
</dbReference>
<dbReference type="InterPro" id="IPR036291">
    <property type="entry name" value="NAD(P)-bd_dom_sf"/>
</dbReference>
<dbReference type="PANTHER" id="PTHR24320:SF148">
    <property type="entry name" value="NAD(P)-BINDING ROSSMANN-FOLD SUPERFAMILY PROTEIN"/>
    <property type="match status" value="1"/>
</dbReference>
<dbReference type="AlphaFoldDB" id="A9WNK4"/>
<evidence type="ECO:0000256" key="2">
    <source>
        <dbReference type="ARBA" id="ARBA00023002"/>
    </source>
</evidence>
<dbReference type="InterPro" id="IPR002347">
    <property type="entry name" value="SDR_fam"/>
</dbReference>